<dbReference type="OrthoDB" id="10522324at2759"/>
<feature type="compositionally biased region" description="Low complexity" evidence="1">
    <location>
        <begin position="48"/>
        <end position="58"/>
    </location>
</feature>
<dbReference type="InterPro" id="IPR037008">
    <property type="entry name" value="bc1_Rieske_TM_sf"/>
</dbReference>
<protein>
    <submittedName>
        <fullName evidence="2">Uncharacterized protein</fullName>
    </submittedName>
</protein>
<evidence type="ECO:0000256" key="1">
    <source>
        <dbReference type="SAM" id="MobiDB-lite"/>
    </source>
</evidence>
<keyword evidence="3" id="KW-1185">Reference proteome</keyword>
<dbReference type="GeneID" id="34590663"/>
<accession>A0A178CWE0</accession>
<gene>
    <name evidence="2" type="ORF">AYO20_07250</name>
</gene>
<sequence length="140" mass="14970">MRPVPTSAGSALRTWTRHTLPTSSTSASSSSSRLAITASNIPQRRLESSGAATSGSSSFQSPFRTPKYDTRKIPSFKTYESKNSEVTNRVFQYFMAGSMGLLAAAGAKNTVIGRDTHIGASAGYDHEPIAAVRRIQVVQS</sequence>
<dbReference type="RefSeq" id="XP_022498576.1">
    <property type="nucleotide sequence ID" value="XM_022645537.1"/>
</dbReference>
<reference evidence="2 3" key="1">
    <citation type="submission" date="2016-03" db="EMBL/GenBank/DDBJ databases">
        <title>The draft genome sequence of Fonsecaea nubica causative agent of cutaneous subcutaneous infection in human host.</title>
        <authorList>
            <person name="Costa F."/>
            <person name="Sybren D.H."/>
            <person name="Raittz R.T."/>
            <person name="Weiss V.A."/>
            <person name="Leao A.C."/>
            <person name="Gomes R."/>
            <person name="De Souza E.M."/>
            <person name="Pedrosa F.O."/>
            <person name="Steffens M.B."/>
            <person name="Bombassaro A."/>
            <person name="Tadra-Sfeir M.Z."/>
            <person name="Moreno L.F."/>
            <person name="Najafzadeh M.J."/>
            <person name="Felipe M.S."/>
            <person name="Teixeira M."/>
            <person name="Sun J."/>
            <person name="Xi L."/>
            <person name="Castro M.A."/>
            <person name="Vicente V.A."/>
        </authorList>
    </citation>
    <scope>NUCLEOTIDE SEQUENCE [LARGE SCALE GENOMIC DNA]</scope>
    <source>
        <strain evidence="2 3">CBS 269.64</strain>
    </source>
</reference>
<name>A0A178CWE0_9EURO</name>
<proteinExistence type="predicted"/>
<feature type="compositionally biased region" description="Low complexity" evidence="1">
    <location>
        <begin position="22"/>
        <end position="39"/>
    </location>
</feature>
<dbReference type="GO" id="GO:0008121">
    <property type="term" value="F:quinol-cytochrome-c reductase activity"/>
    <property type="evidence" value="ECO:0007669"/>
    <property type="project" value="InterPro"/>
</dbReference>
<dbReference type="Gene3D" id="1.20.5.270">
    <property type="entry name" value="Ubiquinol cytochrome reductase, transmembrane domain"/>
    <property type="match status" value="1"/>
</dbReference>
<dbReference type="SUPFAM" id="SSF81502">
    <property type="entry name" value="ISP transmembrane anchor"/>
    <property type="match status" value="1"/>
</dbReference>
<feature type="region of interest" description="Disordered" evidence="1">
    <location>
        <begin position="1"/>
        <end position="72"/>
    </location>
</feature>
<comment type="caution">
    <text evidence="2">The sequence shown here is derived from an EMBL/GenBank/DDBJ whole genome shotgun (WGS) entry which is preliminary data.</text>
</comment>
<organism evidence="2 3">
    <name type="scientific">Fonsecaea nubica</name>
    <dbReference type="NCBI Taxonomy" id="856822"/>
    <lineage>
        <taxon>Eukaryota</taxon>
        <taxon>Fungi</taxon>
        <taxon>Dikarya</taxon>
        <taxon>Ascomycota</taxon>
        <taxon>Pezizomycotina</taxon>
        <taxon>Eurotiomycetes</taxon>
        <taxon>Chaetothyriomycetidae</taxon>
        <taxon>Chaetothyriales</taxon>
        <taxon>Herpotrichiellaceae</taxon>
        <taxon>Fonsecaea</taxon>
    </lineage>
</organism>
<dbReference type="Proteomes" id="UP000185904">
    <property type="component" value="Unassembled WGS sequence"/>
</dbReference>
<evidence type="ECO:0000313" key="3">
    <source>
        <dbReference type="Proteomes" id="UP000185904"/>
    </source>
</evidence>
<dbReference type="EMBL" id="LVCJ01000049">
    <property type="protein sequence ID" value="OAL33564.1"/>
    <property type="molecule type" value="Genomic_DNA"/>
</dbReference>
<dbReference type="AlphaFoldDB" id="A0A178CWE0"/>
<evidence type="ECO:0000313" key="2">
    <source>
        <dbReference type="EMBL" id="OAL33564.1"/>
    </source>
</evidence>